<dbReference type="EMBL" id="PYGK01000021">
    <property type="protein sequence ID" value="PSL22641.1"/>
    <property type="molecule type" value="Genomic_DNA"/>
</dbReference>
<evidence type="ECO:0000313" key="3">
    <source>
        <dbReference type="Proteomes" id="UP000240978"/>
    </source>
</evidence>
<evidence type="ECO:0000313" key="2">
    <source>
        <dbReference type="EMBL" id="PSL22641.1"/>
    </source>
</evidence>
<feature type="domain" description="DUF4397" evidence="1">
    <location>
        <begin position="47"/>
        <end position="177"/>
    </location>
</feature>
<keyword evidence="3" id="KW-1185">Reference proteome</keyword>
<reference evidence="2 3" key="1">
    <citation type="submission" date="2018-03" db="EMBL/GenBank/DDBJ databases">
        <title>Genomic Encyclopedia of Archaeal and Bacterial Type Strains, Phase II (KMG-II): from individual species to whole genera.</title>
        <authorList>
            <person name="Goeker M."/>
        </authorList>
    </citation>
    <scope>NUCLEOTIDE SEQUENCE [LARGE SCALE GENOMIC DNA]</scope>
    <source>
        <strain evidence="2 3">DSM 18107</strain>
    </source>
</reference>
<dbReference type="RefSeq" id="WP_170117719.1">
    <property type="nucleotide sequence ID" value="NZ_PYGK01000021.1"/>
</dbReference>
<sequence>MNTKTNIIAHIFSPRFAAILLLTGSQAACKKADYLDVNAGDRPPLSAQISFVNARPVDIPLQFWAFTAQVTTTAIGVGKASPYLPTVFGNVQINFTEGTGTSYKLSRQFGNQAAFTASGGPNGPVAGYYHTVFAASSKTDITKDTLILFYDNLKAPAAGKAKLRFVHLAPGIPAVSITFEQQGGKSLLFGSVDYGRAGGSVLTGDSLNVWSLGPFIEVPAGTAGLTVSTSADNSPLVIEGETFSNLTLEAGKSYTAFLYKAPGKSATGGAIITHLEN</sequence>
<proteinExistence type="predicted"/>
<dbReference type="Proteomes" id="UP000240978">
    <property type="component" value="Unassembled WGS sequence"/>
</dbReference>
<comment type="caution">
    <text evidence="2">The sequence shown here is derived from an EMBL/GenBank/DDBJ whole genome shotgun (WGS) entry which is preliminary data.</text>
</comment>
<dbReference type="Pfam" id="PF14344">
    <property type="entry name" value="DUF4397"/>
    <property type="match status" value="1"/>
</dbReference>
<evidence type="ECO:0000259" key="1">
    <source>
        <dbReference type="Pfam" id="PF14344"/>
    </source>
</evidence>
<dbReference type="InterPro" id="IPR025510">
    <property type="entry name" value="DUF4397"/>
</dbReference>
<organism evidence="2 3">
    <name type="scientific">Chitinophaga ginsengisoli</name>
    <dbReference type="NCBI Taxonomy" id="363837"/>
    <lineage>
        <taxon>Bacteria</taxon>
        <taxon>Pseudomonadati</taxon>
        <taxon>Bacteroidota</taxon>
        <taxon>Chitinophagia</taxon>
        <taxon>Chitinophagales</taxon>
        <taxon>Chitinophagaceae</taxon>
        <taxon>Chitinophaga</taxon>
    </lineage>
</organism>
<protein>
    <submittedName>
        <fullName evidence="2">Uncharacterized protein DUF4397</fullName>
    </submittedName>
</protein>
<name>A0A2P8FLP6_9BACT</name>
<accession>A0A2P8FLP6</accession>
<dbReference type="AlphaFoldDB" id="A0A2P8FLP6"/>
<gene>
    <name evidence="2" type="ORF">CLV42_121111</name>
</gene>